<evidence type="ECO:0000313" key="2">
    <source>
        <dbReference type="EnsemblPlants" id="PGSC0003DMT400094037"/>
    </source>
</evidence>
<name>M1DT93_SOLTU</name>
<proteinExistence type="predicted"/>
<reference evidence="3" key="1">
    <citation type="journal article" date="2011" name="Nature">
        <title>Genome sequence and analysis of the tuber crop potato.</title>
        <authorList>
            <consortium name="The Potato Genome Sequencing Consortium"/>
        </authorList>
    </citation>
    <scope>NUCLEOTIDE SEQUENCE [LARGE SCALE GENOMIC DNA]</scope>
    <source>
        <strain evidence="3">cv. DM1-3 516 R44</strain>
    </source>
</reference>
<sequence>MVSRCSVGSPKVTDLEDVEGQGRRAMEMTKGRIVECAPAYGIPDKMLLDCFYRGLGPENRGVANQLTPGGLIRQPYAIVVQLLDHMTKTNKETEGPEFGHTVDSVGSLGQKDHGIGSAVQKKDKYIPPHERRNPKNYEDGQVKEFHQFEQFTSPLGPYIPTWFREFYVAYGDLVPKGKKKDNAFRPVKSVVVRGKEVGCSNDHINIVLDRAIGFAYAYEGLTTT</sequence>
<keyword evidence="3" id="KW-1185">Reference proteome</keyword>
<dbReference type="PaxDb" id="4113-PGSC0003DMT400094037"/>
<organism evidence="2 3">
    <name type="scientific">Solanum tuberosum</name>
    <name type="common">Potato</name>
    <dbReference type="NCBI Taxonomy" id="4113"/>
    <lineage>
        <taxon>Eukaryota</taxon>
        <taxon>Viridiplantae</taxon>
        <taxon>Streptophyta</taxon>
        <taxon>Embryophyta</taxon>
        <taxon>Tracheophyta</taxon>
        <taxon>Spermatophyta</taxon>
        <taxon>Magnoliopsida</taxon>
        <taxon>eudicotyledons</taxon>
        <taxon>Gunneridae</taxon>
        <taxon>Pentapetalae</taxon>
        <taxon>asterids</taxon>
        <taxon>lamiids</taxon>
        <taxon>Solanales</taxon>
        <taxon>Solanaceae</taxon>
        <taxon>Solanoideae</taxon>
        <taxon>Solaneae</taxon>
        <taxon>Solanum</taxon>
    </lineage>
</organism>
<dbReference type="Gramene" id="PGSC0003DMT400094037">
    <property type="protein sequence ID" value="PGSC0003DMT400094037"/>
    <property type="gene ID" value="PGSC0003DMG400043608"/>
</dbReference>
<dbReference type="Pfam" id="PF20167">
    <property type="entry name" value="Transposase_32"/>
    <property type="match status" value="1"/>
</dbReference>
<dbReference type="InParanoid" id="M1DT93"/>
<reference evidence="2" key="2">
    <citation type="submission" date="2015-06" db="UniProtKB">
        <authorList>
            <consortium name="EnsemblPlants"/>
        </authorList>
    </citation>
    <scope>IDENTIFICATION</scope>
    <source>
        <strain evidence="2">DM1-3 516 R44</strain>
    </source>
</reference>
<dbReference type="EnsemblPlants" id="PGSC0003DMT400094037">
    <property type="protein sequence ID" value="PGSC0003DMT400094037"/>
    <property type="gene ID" value="PGSC0003DMG400043608"/>
</dbReference>
<dbReference type="PANTHER" id="PTHR33180">
    <property type="entry name" value="PHOTOSYSTEM II CP43 REACTION CENTER PROTEIN"/>
    <property type="match status" value="1"/>
</dbReference>
<dbReference type="HOGENOM" id="CLU_029307_1_3_1"/>
<accession>M1DT93</accession>
<dbReference type="Proteomes" id="UP000011115">
    <property type="component" value="Unassembled WGS sequence"/>
</dbReference>
<dbReference type="PANTHER" id="PTHR33180:SF31">
    <property type="entry name" value="POLYPROTEIN PROTEIN"/>
    <property type="match status" value="1"/>
</dbReference>
<evidence type="ECO:0000259" key="1">
    <source>
        <dbReference type="Pfam" id="PF20167"/>
    </source>
</evidence>
<dbReference type="AlphaFoldDB" id="M1DT93"/>
<protein>
    <recommendedName>
        <fullName evidence="1">Putative plant transposon protein domain-containing protein</fullName>
    </recommendedName>
</protein>
<evidence type="ECO:0000313" key="3">
    <source>
        <dbReference type="Proteomes" id="UP000011115"/>
    </source>
</evidence>
<feature type="domain" description="Putative plant transposon protein" evidence="1">
    <location>
        <begin position="145"/>
        <end position="208"/>
    </location>
</feature>
<dbReference type="InterPro" id="IPR046796">
    <property type="entry name" value="Transposase_32_dom"/>
</dbReference>